<gene>
    <name evidence="7" type="ORF">BSL78_15510</name>
</gene>
<comment type="subcellular location">
    <subcellularLocation>
        <location evidence="1">Cytoplasm</location>
        <location evidence="1">Cytoskeleton</location>
        <location evidence="1">Microtubule organizing center</location>
        <location evidence="1">Centrosome</location>
        <location evidence="1">Centriole</location>
    </subcellularLocation>
</comment>
<comment type="caution">
    <text evidence="7">The sequence shown here is derived from an EMBL/GenBank/DDBJ whole genome shotgun (WGS) entry which is preliminary data.</text>
</comment>
<dbReference type="AlphaFoldDB" id="A0A2G8KI24"/>
<organism evidence="7 8">
    <name type="scientific">Stichopus japonicus</name>
    <name type="common">Sea cucumber</name>
    <dbReference type="NCBI Taxonomy" id="307972"/>
    <lineage>
        <taxon>Eukaryota</taxon>
        <taxon>Metazoa</taxon>
        <taxon>Echinodermata</taxon>
        <taxon>Eleutherozoa</taxon>
        <taxon>Echinozoa</taxon>
        <taxon>Holothuroidea</taxon>
        <taxon>Aspidochirotacea</taxon>
        <taxon>Aspidochirotida</taxon>
        <taxon>Stichopodidae</taxon>
        <taxon>Apostichopus</taxon>
    </lineage>
</organism>
<keyword evidence="2" id="KW-0963">Cytoplasm</keyword>
<keyword evidence="5" id="KW-0175">Coiled coil</keyword>
<keyword evidence="8" id="KW-1185">Reference proteome</keyword>
<feature type="coiled-coil region" evidence="5">
    <location>
        <begin position="201"/>
        <end position="443"/>
    </location>
</feature>
<accession>A0A2G8KI24</accession>
<feature type="coiled-coil region" evidence="5">
    <location>
        <begin position="897"/>
        <end position="1078"/>
    </location>
</feature>
<evidence type="ECO:0000256" key="6">
    <source>
        <dbReference type="SAM" id="MobiDB-lite"/>
    </source>
</evidence>
<sequence length="1229" mass="142862">MSGMAEAKFVSLRKRLDQLGYKQPLGIESLPLVEKLFNDLIHTTESLKESKLKTSQTLKASSRWEEHVEPYRMENAKLVRENNDLHQQLIRAQEELQSTSQDLKTRIRKLEHENADLRFLNSQYVHKVRSLEQDSKSKADKILQLQEKNLHAVVQTPGGKKRSIPFRRQRMEIDATIPHSEQSWLPSFTYKVDDPYIADLVSVADKQLERLRGENKDMKEQNETDVRTIKSLRKQVDSREREIQRLNRMLEGGKPEDVINNETRERSNERLVSHLNIQIDYLQQANRDLERKLSESRKAQVEEHQTVAELTARKDQLANELREVDRLAKRLQTDRDAAVQEADDDASQAKMELRKSVRENEDRQLELEQLRQETKNLLSDLSVVRDNLRLKEKEVDKLQEIVDSIQEDKSRLSDKVNKLTSSERELVLELERLRKKNKSKSRESTSKIESYFKTVEEERDYYKEEVSVLNRILKGRTSSLGSSLREGSPRRSPSGKNRRASSPTRSPCKMDKKTAARYESLLRVLEDEKEFYKKEYEMMKSLRTSQMQNSPRSSPLRNMNEVDESEMMILRREKEDLQLTVGKLERHVSEVQSNVKVLSSERDKLNLLYEQSNSEVQRLRKNLMQSPNTKGSTVAAKSILQRLESERDEVIADLRRMTMERDSLRERLKIATETSLSDKARLQQQVEDLEQLLQTNGINLLLTTELEAREEASQNKANSTQMRLLAEQAELSSQEHQKRLTDKSGELLAAENRMTRLEKQARIIQNKFKTSDELKLLKFIHSIVKGRSCGQREGQLADHRRREKPNRLTLGEKTFRQILKKKIREYTDRFGARLENANTELGSREREIHSLRRQIDSTRQELNERYERGTTRRENRRIQEDLVTMTERKPENLKSQVQDYIGEVARFEDVLAAKEQEYRDLLENYRSASDDAHRWESEASKVNSQTSNLHLEVAAKDSDLRAYQDQVHQLRGELDEQVALQQGYEMQVSNLTRSLQTMEENMRQLQEEKEALIQDLSAARDLCTKLDANKEALSRQLTTKTIDCEQMEAAVEDFKQEAEMLRNQVSTERSSVRNLENLLSANREKDFQVQLENQEQKSEIQLVKDRLSLADSKLQSQTREIQTLRSRCAQLEADLDRQKRQLTGEKFERERLSQELRRSVLSPSTSGNLNRDASVSSSSFGGKDKGGTTSPNRTSSRRALSPELLLAAATRKVNPQVSGRKPFEITPAE</sequence>
<feature type="region of interest" description="Disordered" evidence="6">
    <location>
        <begin position="1153"/>
        <end position="1229"/>
    </location>
</feature>
<evidence type="ECO:0000313" key="8">
    <source>
        <dbReference type="Proteomes" id="UP000230750"/>
    </source>
</evidence>
<evidence type="ECO:0000256" key="4">
    <source>
        <dbReference type="ARBA" id="ARBA00038123"/>
    </source>
</evidence>
<proteinExistence type="inferred from homology"/>
<evidence type="ECO:0000313" key="7">
    <source>
        <dbReference type="EMBL" id="PIK47646.1"/>
    </source>
</evidence>
<dbReference type="PANTHER" id="PTHR20544:SF0">
    <property type="entry name" value="NUCLEOPROTEIN TPR_MLP1 DOMAIN-CONTAINING PROTEIN"/>
    <property type="match status" value="1"/>
</dbReference>
<dbReference type="EMBL" id="MRZV01000568">
    <property type="protein sequence ID" value="PIK47646.1"/>
    <property type="molecule type" value="Genomic_DNA"/>
</dbReference>
<feature type="coiled-coil region" evidence="5">
    <location>
        <begin position="75"/>
        <end position="148"/>
    </location>
</feature>
<feature type="coiled-coil region" evidence="5">
    <location>
        <begin position="515"/>
        <end position="542"/>
    </location>
</feature>
<feature type="compositionally biased region" description="Polar residues" evidence="6">
    <location>
        <begin position="1163"/>
        <end position="1173"/>
    </location>
</feature>
<protein>
    <submittedName>
        <fullName evidence="7">Putative centrosomal protein</fullName>
    </submittedName>
</protein>
<name>A0A2G8KI24_STIJA</name>
<feature type="region of interest" description="Disordered" evidence="6">
    <location>
        <begin position="479"/>
        <end position="513"/>
    </location>
</feature>
<feature type="coiled-coil region" evidence="5">
    <location>
        <begin position="740"/>
        <end position="767"/>
    </location>
</feature>
<dbReference type="OrthoDB" id="10254663at2759"/>
<feature type="coiled-coil region" evidence="5">
    <location>
        <begin position="567"/>
        <end position="699"/>
    </location>
</feature>
<keyword evidence="3" id="KW-0206">Cytoskeleton</keyword>
<evidence type="ECO:0000256" key="5">
    <source>
        <dbReference type="SAM" id="Coils"/>
    </source>
</evidence>
<dbReference type="PANTHER" id="PTHR20544">
    <property type="entry name" value="CENTROSOMAL PROTEIN CEP135"/>
    <property type="match status" value="1"/>
</dbReference>
<dbReference type="InterPro" id="IPR051877">
    <property type="entry name" value="Centriole_BasalBody_StrucProt"/>
</dbReference>
<dbReference type="Proteomes" id="UP000230750">
    <property type="component" value="Unassembled WGS sequence"/>
</dbReference>
<dbReference type="STRING" id="307972.A0A2G8KI24"/>
<evidence type="ECO:0000256" key="3">
    <source>
        <dbReference type="ARBA" id="ARBA00023212"/>
    </source>
</evidence>
<dbReference type="GO" id="GO:0005814">
    <property type="term" value="C:centriole"/>
    <property type="evidence" value="ECO:0007669"/>
    <property type="project" value="UniProtKB-SubCell"/>
</dbReference>
<reference evidence="7 8" key="1">
    <citation type="journal article" date="2017" name="PLoS Biol.">
        <title>The sea cucumber genome provides insights into morphological evolution and visceral regeneration.</title>
        <authorList>
            <person name="Zhang X."/>
            <person name="Sun L."/>
            <person name="Yuan J."/>
            <person name="Sun Y."/>
            <person name="Gao Y."/>
            <person name="Zhang L."/>
            <person name="Li S."/>
            <person name="Dai H."/>
            <person name="Hamel J.F."/>
            <person name="Liu C."/>
            <person name="Yu Y."/>
            <person name="Liu S."/>
            <person name="Lin W."/>
            <person name="Guo K."/>
            <person name="Jin S."/>
            <person name="Xu P."/>
            <person name="Storey K.B."/>
            <person name="Huan P."/>
            <person name="Zhang T."/>
            <person name="Zhou Y."/>
            <person name="Zhang J."/>
            <person name="Lin C."/>
            <person name="Li X."/>
            <person name="Xing L."/>
            <person name="Huo D."/>
            <person name="Sun M."/>
            <person name="Wang L."/>
            <person name="Mercier A."/>
            <person name="Li F."/>
            <person name="Yang H."/>
            <person name="Xiang J."/>
        </authorList>
    </citation>
    <scope>NUCLEOTIDE SEQUENCE [LARGE SCALE GENOMIC DNA]</scope>
    <source>
        <strain evidence="7">Shaxun</strain>
        <tissue evidence="7">Muscle</tissue>
    </source>
</reference>
<evidence type="ECO:0000256" key="2">
    <source>
        <dbReference type="ARBA" id="ARBA00022490"/>
    </source>
</evidence>
<comment type="similarity">
    <text evidence="4">Belongs to the CEP135/TSGA10 family.</text>
</comment>
<evidence type="ECO:0000256" key="1">
    <source>
        <dbReference type="ARBA" id="ARBA00004114"/>
    </source>
</evidence>
<dbReference type="CDD" id="cd22292">
    <property type="entry name" value="cc_Cep135_MBD"/>
    <property type="match status" value="1"/>
</dbReference>
<feature type="coiled-coil region" evidence="5">
    <location>
        <begin position="834"/>
        <end position="868"/>
    </location>
</feature>